<dbReference type="OrthoDB" id="7819947at2"/>
<dbReference type="EMBL" id="JALZ01000001">
    <property type="protein sequence ID" value="ETX16651.1"/>
    <property type="molecule type" value="Genomic_DNA"/>
</dbReference>
<comment type="caution">
    <text evidence="1">The sequence shown here is derived from an EMBL/GenBank/DDBJ whole genome shotgun (WGS) entry which is preliminary data.</text>
</comment>
<dbReference type="Pfam" id="PF20044">
    <property type="entry name" value="DUF6446"/>
    <property type="match status" value="1"/>
</dbReference>
<dbReference type="InterPro" id="IPR045616">
    <property type="entry name" value="DUF6446"/>
</dbReference>
<sequence>MTGKILAALILVVAIVAGGAMYYLQVYAFYDEVPEDEAQISLTPMGSDAPEPLPFEGFEGIDAGSSPIRYRACFRTDLTLEEAAQSYKLYPDAVPRVAPGWFSCFDAEEIGQMIEDGRADVFLSERNIEFGIDRVVAITEDGFGYVWHEINECGDKSYDGTPLGEDCPAQPAG</sequence>
<organism evidence="1 2">
    <name type="scientific">Roseivivax halodurans JCM 10272</name>
    <dbReference type="NCBI Taxonomy" id="1449350"/>
    <lineage>
        <taxon>Bacteria</taxon>
        <taxon>Pseudomonadati</taxon>
        <taxon>Pseudomonadota</taxon>
        <taxon>Alphaproteobacteria</taxon>
        <taxon>Rhodobacterales</taxon>
        <taxon>Roseobacteraceae</taxon>
        <taxon>Roseivivax</taxon>
    </lineage>
</organism>
<evidence type="ECO:0000313" key="1">
    <source>
        <dbReference type="EMBL" id="ETX16651.1"/>
    </source>
</evidence>
<gene>
    <name evidence="1" type="ORF">OCH239_02160</name>
</gene>
<keyword evidence="2" id="KW-1185">Reference proteome</keyword>
<keyword evidence="1" id="KW-0418">Kinase</keyword>
<dbReference type="STRING" id="1449350.OCH239_02160"/>
<name>X7EN77_9RHOB</name>
<dbReference type="Proteomes" id="UP000022447">
    <property type="component" value="Unassembled WGS sequence"/>
</dbReference>
<proteinExistence type="predicted"/>
<accession>X7EN77</accession>
<dbReference type="AlphaFoldDB" id="X7EN77"/>
<dbReference type="GO" id="GO:0016301">
    <property type="term" value="F:kinase activity"/>
    <property type="evidence" value="ECO:0007669"/>
    <property type="project" value="UniProtKB-KW"/>
</dbReference>
<protein>
    <submittedName>
        <fullName evidence="1">Signal transduction histidine kinase</fullName>
    </submittedName>
</protein>
<evidence type="ECO:0000313" key="2">
    <source>
        <dbReference type="Proteomes" id="UP000022447"/>
    </source>
</evidence>
<dbReference type="eggNOG" id="ENOG50300PA">
    <property type="taxonomic scope" value="Bacteria"/>
</dbReference>
<reference evidence="1 2" key="1">
    <citation type="submission" date="2014-01" db="EMBL/GenBank/DDBJ databases">
        <title>Roseivivax halodurans JCM 10272 Genome Sequencing.</title>
        <authorList>
            <person name="Lai Q."/>
            <person name="Li G."/>
            <person name="Shao Z."/>
        </authorList>
    </citation>
    <scope>NUCLEOTIDE SEQUENCE [LARGE SCALE GENOMIC DNA]</scope>
    <source>
        <strain evidence="1 2">JCM 10272</strain>
    </source>
</reference>
<dbReference type="RefSeq" id="WP_037257880.1">
    <property type="nucleotide sequence ID" value="NZ_JALZ01000001.1"/>
</dbReference>
<keyword evidence="1" id="KW-0808">Transferase</keyword>
<dbReference type="PATRIC" id="fig|1449350.3.peg.436"/>